<name>F2BXY8_9FIRM</name>
<sequence length="44" mass="4886">MTGSDKASGFCMPLIVKSSATLRLFVVCSQYYIVFVIRNLPCIL</sequence>
<dbReference type="AlphaFoldDB" id="F2BXY8"/>
<proteinExistence type="predicted"/>
<reference evidence="2 3" key="1">
    <citation type="submission" date="2011-02" db="EMBL/GenBank/DDBJ databases">
        <authorList>
            <person name="Muzny D."/>
            <person name="Qin X."/>
            <person name="Deng J."/>
            <person name="Jiang H."/>
            <person name="Liu Y."/>
            <person name="Qu J."/>
            <person name="Song X.-Z."/>
            <person name="Zhang L."/>
            <person name="Thornton R."/>
            <person name="Coyle M."/>
            <person name="Francisco L."/>
            <person name="Jackson L."/>
            <person name="Javaid M."/>
            <person name="Korchina V."/>
            <person name="Kovar C."/>
            <person name="Mata R."/>
            <person name="Mathew T."/>
            <person name="Ngo R."/>
            <person name="Nguyen L."/>
            <person name="Nguyen N."/>
            <person name="Okwuonu G."/>
            <person name="Ongeri F."/>
            <person name="Pham C."/>
            <person name="Simmons D."/>
            <person name="Wilczek-Boney K."/>
            <person name="Hale W."/>
            <person name="Jakkamsetti A."/>
            <person name="Pham P."/>
            <person name="Ruth R."/>
            <person name="San Lucas F."/>
            <person name="Warren J."/>
            <person name="Zhang J."/>
            <person name="Zhao Z."/>
            <person name="Zhou C."/>
            <person name="Zhu D."/>
            <person name="Lee S."/>
            <person name="Bess C."/>
            <person name="Blankenburg K."/>
            <person name="Forbes L."/>
            <person name="Fu Q."/>
            <person name="Gubbala S."/>
            <person name="Hirani K."/>
            <person name="Jayaseelan J.C."/>
            <person name="Lara F."/>
            <person name="Munidasa M."/>
            <person name="Palculict T."/>
            <person name="Patil S."/>
            <person name="Pu L.-L."/>
            <person name="Saada N."/>
            <person name="Tang L."/>
            <person name="Weissenberger G."/>
            <person name="Zhu Y."/>
            <person name="Hemphill L."/>
            <person name="Shang Y."/>
            <person name="Youmans B."/>
            <person name="Ayvaz T."/>
            <person name="Ross M."/>
            <person name="Santibanez J."/>
            <person name="Aqrawi P."/>
            <person name="Gross S."/>
            <person name="Joshi V."/>
            <person name="Fowler G."/>
            <person name="Nazareth L."/>
            <person name="Reid J."/>
            <person name="Worley K."/>
            <person name="Petrosino J."/>
            <person name="Highlander S."/>
            <person name="Gibbs R."/>
        </authorList>
    </citation>
    <scope>NUCLEOTIDE SEQUENCE [LARGE SCALE GENOMIC DNA]</scope>
    <source>
        <strain evidence="2 3">DSM 19965</strain>
    </source>
</reference>
<dbReference type="HOGENOM" id="CLU_3215440_0_0_9"/>
<evidence type="ECO:0000313" key="2">
    <source>
        <dbReference type="EMBL" id="EGF12669.1"/>
    </source>
</evidence>
<keyword evidence="1" id="KW-0472">Membrane</keyword>
<keyword evidence="1" id="KW-1133">Transmembrane helix</keyword>
<keyword evidence="3" id="KW-1185">Reference proteome</keyword>
<dbReference type="EMBL" id="AFBB01000023">
    <property type="protein sequence ID" value="EGF12669.1"/>
    <property type="molecule type" value="Genomic_DNA"/>
</dbReference>
<protein>
    <submittedName>
        <fullName evidence="2">Uncharacterized protein</fullName>
    </submittedName>
</protein>
<evidence type="ECO:0000256" key="1">
    <source>
        <dbReference type="SAM" id="Phobius"/>
    </source>
</evidence>
<feature type="transmembrane region" description="Helical" evidence="1">
    <location>
        <begin position="20"/>
        <end position="40"/>
    </location>
</feature>
<organism evidence="2 3">
    <name type="scientific">Dialister micraerophilus DSM 19965</name>
    <dbReference type="NCBI Taxonomy" id="888062"/>
    <lineage>
        <taxon>Bacteria</taxon>
        <taxon>Bacillati</taxon>
        <taxon>Bacillota</taxon>
        <taxon>Negativicutes</taxon>
        <taxon>Veillonellales</taxon>
        <taxon>Veillonellaceae</taxon>
        <taxon>Dialister</taxon>
    </lineage>
</organism>
<gene>
    <name evidence="2" type="ORF">HMPREF9083_1052</name>
</gene>
<dbReference type="STRING" id="888062.HMPREF9083_1052"/>
<keyword evidence="1" id="KW-0812">Transmembrane</keyword>
<comment type="caution">
    <text evidence="2">The sequence shown here is derived from an EMBL/GenBank/DDBJ whole genome shotgun (WGS) entry which is preliminary data.</text>
</comment>
<dbReference type="Proteomes" id="UP000003503">
    <property type="component" value="Unassembled WGS sequence"/>
</dbReference>
<accession>F2BXY8</accession>
<evidence type="ECO:0000313" key="3">
    <source>
        <dbReference type="Proteomes" id="UP000003503"/>
    </source>
</evidence>